<dbReference type="SUPFAM" id="SSF49879">
    <property type="entry name" value="SMAD/FHA domain"/>
    <property type="match status" value="1"/>
</dbReference>
<feature type="compositionally biased region" description="Acidic residues" evidence="1">
    <location>
        <begin position="320"/>
        <end position="345"/>
    </location>
</feature>
<feature type="region of interest" description="Disordered" evidence="1">
    <location>
        <begin position="211"/>
        <end position="345"/>
    </location>
</feature>
<evidence type="ECO:0000256" key="1">
    <source>
        <dbReference type="SAM" id="MobiDB-lite"/>
    </source>
</evidence>
<accession>A0AA88RCS3</accession>
<feature type="compositionally biased region" description="Acidic residues" evidence="1">
    <location>
        <begin position="298"/>
        <end position="313"/>
    </location>
</feature>
<feature type="compositionally biased region" description="Basic residues" evidence="1">
    <location>
        <begin position="227"/>
        <end position="236"/>
    </location>
</feature>
<dbReference type="PANTHER" id="PTHR37733">
    <property type="entry name" value="SMAD/FHA DOMAIN-CONTAINING PROTEIN"/>
    <property type="match status" value="1"/>
</dbReference>
<evidence type="ECO:0000313" key="2">
    <source>
        <dbReference type="EMBL" id="KAK2983798.1"/>
    </source>
</evidence>
<proteinExistence type="predicted"/>
<dbReference type="CDD" id="cd22671">
    <property type="entry name" value="FHA_APTX-like"/>
    <property type="match status" value="1"/>
</dbReference>
<dbReference type="PANTHER" id="PTHR37733:SF1">
    <property type="entry name" value="SMAD_FHA DOMAIN-CONTAINING PROTEIN"/>
    <property type="match status" value="1"/>
</dbReference>
<reference evidence="2" key="1">
    <citation type="submission" date="2022-12" db="EMBL/GenBank/DDBJ databases">
        <title>Draft genome assemblies for two species of Escallonia (Escalloniales).</title>
        <authorList>
            <person name="Chanderbali A."/>
            <person name="Dervinis C."/>
            <person name="Anghel I."/>
            <person name="Soltis D."/>
            <person name="Soltis P."/>
            <person name="Zapata F."/>
        </authorList>
    </citation>
    <scope>NUCLEOTIDE SEQUENCE</scope>
    <source>
        <strain evidence="2">UCBG92.1500</strain>
        <tissue evidence="2">Leaf</tissue>
    </source>
</reference>
<dbReference type="Gene3D" id="2.60.200.20">
    <property type="match status" value="1"/>
</dbReference>
<organism evidence="2 3">
    <name type="scientific">Escallonia rubra</name>
    <dbReference type="NCBI Taxonomy" id="112253"/>
    <lineage>
        <taxon>Eukaryota</taxon>
        <taxon>Viridiplantae</taxon>
        <taxon>Streptophyta</taxon>
        <taxon>Embryophyta</taxon>
        <taxon>Tracheophyta</taxon>
        <taxon>Spermatophyta</taxon>
        <taxon>Magnoliopsida</taxon>
        <taxon>eudicotyledons</taxon>
        <taxon>Gunneridae</taxon>
        <taxon>Pentapetalae</taxon>
        <taxon>asterids</taxon>
        <taxon>campanulids</taxon>
        <taxon>Escalloniales</taxon>
        <taxon>Escalloniaceae</taxon>
        <taxon>Escallonia</taxon>
    </lineage>
</organism>
<feature type="compositionally biased region" description="Acidic residues" evidence="1">
    <location>
        <begin position="240"/>
        <end position="253"/>
    </location>
</feature>
<gene>
    <name evidence="2" type="ORF">RJ640_008474</name>
</gene>
<comment type="caution">
    <text evidence="2">The sequence shown here is derived from an EMBL/GenBank/DDBJ whole genome shotgun (WGS) entry which is preliminary data.</text>
</comment>
<dbReference type="InterPro" id="IPR008984">
    <property type="entry name" value="SMAD_FHA_dom_sf"/>
</dbReference>
<keyword evidence="3" id="KW-1185">Reference proteome</keyword>
<evidence type="ECO:0000313" key="3">
    <source>
        <dbReference type="Proteomes" id="UP001187471"/>
    </source>
</evidence>
<feature type="compositionally biased region" description="Basic and acidic residues" evidence="1">
    <location>
        <begin position="270"/>
        <end position="283"/>
    </location>
</feature>
<name>A0AA88RCS3_9ASTE</name>
<dbReference type="Proteomes" id="UP001187471">
    <property type="component" value="Unassembled WGS sequence"/>
</dbReference>
<protein>
    <submittedName>
        <fullName evidence="2">Uncharacterized protein</fullName>
    </submittedName>
</protein>
<dbReference type="EMBL" id="JAVXUO010001298">
    <property type="protein sequence ID" value="KAK2983798.1"/>
    <property type="molecule type" value="Genomic_DNA"/>
</dbReference>
<sequence length="345" mass="39712">MEIHGKDGSKTLLNEGSQTEFGRGLVLHSNDRTVSRRHISLRLHSSDHNDGTRAFFEVIGKNPIWVHNHRSGEIRVYKRFERGEMEDGDAFCLSAKKPVWFTVKKIDSTGEIKGSVTRELGVENELAESLQRSHGLGEFEELQLDSVDVSHIDPGGNTNICFFVHMLISELFSFTFVENAELGFIVLGKEFDSYPKKMMRDPENWDWFLEEHGENSEDEEVGDKERRKGGRRKRKKGEGVDDDEWTGDSEEDKELTTSLRKAQRSKYSTRSKDRDKTIKDTRTNKNSRQKKSTPANDNDIDDDEEGDDEDDDTLGGFIVDNEEDEVESEEDEEEEEDFDEDEEEE</sequence>
<dbReference type="AlphaFoldDB" id="A0AA88RCS3"/>